<comment type="caution">
    <text evidence="6">The sequence shown here is derived from an EMBL/GenBank/DDBJ whole genome shotgun (WGS) entry which is preliminary data.</text>
</comment>
<dbReference type="Gene3D" id="1.10.10.60">
    <property type="entry name" value="Homeodomain-like"/>
    <property type="match status" value="1"/>
</dbReference>
<dbReference type="InterPro" id="IPR023772">
    <property type="entry name" value="DNA-bd_HTH_TetR-type_CS"/>
</dbReference>
<feature type="domain" description="HTH tetR-type" evidence="5">
    <location>
        <begin position="5"/>
        <end position="65"/>
    </location>
</feature>
<gene>
    <name evidence="6" type="ORF">PGLA_15635</name>
</gene>
<dbReference type="SUPFAM" id="SSF46689">
    <property type="entry name" value="Homeodomain-like"/>
    <property type="match status" value="1"/>
</dbReference>
<dbReference type="GO" id="GO:0003677">
    <property type="term" value="F:DNA binding"/>
    <property type="evidence" value="ECO:0007669"/>
    <property type="project" value="UniProtKB-UniRule"/>
</dbReference>
<protein>
    <submittedName>
        <fullName evidence="6">TetR family transcriptional regulator</fullName>
    </submittedName>
</protein>
<dbReference type="InterPro" id="IPR001647">
    <property type="entry name" value="HTH_TetR"/>
</dbReference>
<dbReference type="Pfam" id="PF00440">
    <property type="entry name" value="TetR_N"/>
    <property type="match status" value="1"/>
</dbReference>
<sequence length="201" mass="23608">MKKKELTTNQLIEAAFDLFAEHGLERTSLGMIASKVGITKPSIYYHFSSKEELISRTFDHIFKDHHYDKYFQTDSITKENFIETLYQRGLVMLPDGNKEHFAVLRVLGEFMMLAEREEIYRERLTNMHQEFLNGFRDLLLKGVSYGVVSSQTTDNKAYMLALVIDNISRCMMMKFDMNYQDVWKETVNSVLIEEARAEFQK</sequence>
<dbReference type="Proteomes" id="UP000076967">
    <property type="component" value="Unassembled WGS sequence"/>
</dbReference>
<name>A0A168K8Q0_9BACL</name>
<evidence type="ECO:0000313" key="7">
    <source>
        <dbReference type="Proteomes" id="UP000076967"/>
    </source>
</evidence>
<keyword evidence="3" id="KW-0804">Transcription</keyword>
<organism evidence="6 7">
    <name type="scientific">Paenibacillus glacialis</name>
    <dbReference type="NCBI Taxonomy" id="494026"/>
    <lineage>
        <taxon>Bacteria</taxon>
        <taxon>Bacillati</taxon>
        <taxon>Bacillota</taxon>
        <taxon>Bacilli</taxon>
        <taxon>Bacillales</taxon>
        <taxon>Paenibacillaceae</taxon>
        <taxon>Paenibacillus</taxon>
    </lineage>
</organism>
<evidence type="ECO:0000256" key="4">
    <source>
        <dbReference type="PROSITE-ProRule" id="PRU00335"/>
    </source>
</evidence>
<dbReference type="PROSITE" id="PS50977">
    <property type="entry name" value="HTH_TETR_2"/>
    <property type="match status" value="1"/>
</dbReference>
<feature type="DNA-binding region" description="H-T-H motif" evidence="4">
    <location>
        <begin position="28"/>
        <end position="47"/>
    </location>
</feature>
<evidence type="ECO:0000256" key="3">
    <source>
        <dbReference type="ARBA" id="ARBA00023163"/>
    </source>
</evidence>
<dbReference type="Gene3D" id="1.10.357.10">
    <property type="entry name" value="Tetracycline Repressor, domain 2"/>
    <property type="match status" value="1"/>
</dbReference>
<keyword evidence="1" id="KW-0805">Transcription regulation</keyword>
<keyword evidence="7" id="KW-1185">Reference proteome</keyword>
<accession>A0A168K8Q0</accession>
<dbReference type="EMBL" id="LVJH01000027">
    <property type="protein sequence ID" value="OAB41704.1"/>
    <property type="molecule type" value="Genomic_DNA"/>
</dbReference>
<evidence type="ECO:0000256" key="1">
    <source>
        <dbReference type="ARBA" id="ARBA00023015"/>
    </source>
</evidence>
<evidence type="ECO:0000313" key="6">
    <source>
        <dbReference type="EMBL" id="OAB41704.1"/>
    </source>
</evidence>
<evidence type="ECO:0000259" key="5">
    <source>
        <dbReference type="PROSITE" id="PS50977"/>
    </source>
</evidence>
<dbReference type="STRING" id="494026.PGLA_15635"/>
<reference evidence="6 7" key="1">
    <citation type="submission" date="2016-03" db="EMBL/GenBank/DDBJ databases">
        <title>Draft genome sequence of Paenibacillus glacialis DSM 22343.</title>
        <authorList>
            <person name="Shin S.-K."/>
            <person name="Yi H."/>
        </authorList>
    </citation>
    <scope>NUCLEOTIDE SEQUENCE [LARGE SCALE GENOMIC DNA]</scope>
    <source>
        <strain evidence="6 7">DSM 22343</strain>
    </source>
</reference>
<proteinExistence type="predicted"/>
<dbReference type="OrthoDB" id="9814200at2"/>
<dbReference type="PANTHER" id="PTHR47506:SF1">
    <property type="entry name" value="HTH-TYPE TRANSCRIPTIONAL REGULATOR YJDC"/>
    <property type="match status" value="1"/>
</dbReference>
<evidence type="ECO:0000256" key="2">
    <source>
        <dbReference type="ARBA" id="ARBA00023125"/>
    </source>
</evidence>
<keyword evidence="2 4" id="KW-0238">DNA-binding</keyword>
<dbReference type="PANTHER" id="PTHR47506">
    <property type="entry name" value="TRANSCRIPTIONAL REGULATORY PROTEIN"/>
    <property type="match status" value="1"/>
</dbReference>
<dbReference type="InterPro" id="IPR009057">
    <property type="entry name" value="Homeodomain-like_sf"/>
</dbReference>
<dbReference type="AlphaFoldDB" id="A0A168K8Q0"/>
<dbReference type="PRINTS" id="PR00455">
    <property type="entry name" value="HTHTETR"/>
</dbReference>
<dbReference type="RefSeq" id="WP_068534323.1">
    <property type="nucleotide sequence ID" value="NZ_LVJH01000027.1"/>
</dbReference>
<dbReference type="PROSITE" id="PS01081">
    <property type="entry name" value="HTH_TETR_1"/>
    <property type="match status" value="1"/>
</dbReference>